<accession>A0ABD0M3W3</accession>
<keyword evidence="2" id="KW-1185">Reference proteome</keyword>
<gene>
    <name evidence="1" type="ORF">BaRGS_00002505</name>
</gene>
<evidence type="ECO:0000313" key="1">
    <source>
        <dbReference type="EMBL" id="KAK7506393.1"/>
    </source>
</evidence>
<reference evidence="1 2" key="1">
    <citation type="journal article" date="2023" name="Sci. Data">
        <title>Genome assembly of the Korean intertidal mud-creeper Batillaria attramentaria.</title>
        <authorList>
            <person name="Patra A.K."/>
            <person name="Ho P.T."/>
            <person name="Jun S."/>
            <person name="Lee S.J."/>
            <person name="Kim Y."/>
            <person name="Won Y.J."/>
        </authorList>
    </citation>
    <scope>NUCLEOTIDE SEQUENCE [LARGE SCALE GENOMIC DNA]</scope>
    <source>
        <strain evidence="1">Wonlab-2016</strain>
    </source>
</reference>
<dbReference type="EMBL" id="JACVVK020000007">
    <property type="protein sequence ID" value="KAK7506393.1"/>
    <property type="molecule type" value="Genomic_DNA"/>
</dbReference>
<comment type="caution">
    <text evidence="1">The sequence shown here is derived from an EMBL/GenBank/DDBJ whole genome shotgun (WGS) entry which is preliminary data.</text>
</comment>
<evidence type="ECO:0000313" key="2">
    <source>
        <dbReference type="Proteomes" id="UP001519460"/>
    </source>
</evidence>
<dbReference type="AlphaFoldDB" id="A0ABD0M3W3"/>
<name>A0ABD0M3W3_9CAEN</name>
<proteinExistence type="predicted"/>
<organism evidence="1 2">
    <name type="scientific">Batillaria attramentaria</name>
    <dbReference type="NCBI Taxonomy" id="370345"/>
    <lineage>
        <taxon>Eukaryota</taxon>
        <taxon>Metazoa</taxon>
        <taxon>Spiralia</taxon>
        <taxon>Lophotrochozoa</taxon>
        <taxon>Mollusca</taxon>
        <taxon>Gastropoda</taxon>
        <taxon>Caenogastropoda</taxon>
        <taxon>Sorbeoconcha</taxon>
        <taxon>Cerithioidea</taxon>
        <taxon>Batillariidae</taxon>
        <taxon>Batillaria</taxon>
    </lineage>
</organism>
<sequence>MVWTRSHRHACWDSVKAAATDTIAIHPAGTDETWTKHKFQEFHKWGGLCGNMSLTSHFLQQPFRGGCVWRNMPTGCFNVYALTPLRALHSPLTPLRALHSPLTRTPLRALHSPSRLESCLLKTTVILQLCSLPVSFFQHNTVHQLKLAGR</sequence>
<protein>
    <submittedName>
        <fullName evidence="1">Uncharacterized protein</fullName>
    </submittedName>
</protein>
<dbReference type="Proteomes" id="UP001519460">
    <property type="component" value="Unassembled WGS sequence"/>
</dbReference>